<gene>
    <name evidence="1" type="ORF">N656DRAFT_614081</name>
</gene>
<dbReference type="Proteomes" id="UP001302812">
    <property type="component" value="Unassembled WGS sequence"/>
</dbReference>
<protein>
    <submittedName>
        <fullName evidence="1">Uncharacterized protein</fullName>
    </submittedName>
</protein>
<accession>A0AAN6TF63</accession>
<evidence type="ECO:0000313" key="1">
    <source>
        <dbReference type="EMBL" id="KAK4113354.1"/>
    </source>
</evidence>
<dbReference type="EMBL" id="MU853339">
    <property type="protein sequence ID" value="KAK4113354.1"/>
    <property type="molecule type" value="Genomic_DNA"/>
</dbReference>
<organism evidence="1 2">
    <name type="scientific">Canariomyces notabilis</name>
    <dbReference type="NCBI Taxonomy" id="2074819"/>
    <lineage>
        <taxon>Eukaryota</taxon>
        <taxon>Fungi</taxon>
        <taxon>Dikarya</taxon>
        <taxon>Ascomycota</taxon>
        <taxon>Pezizomycotina</taxon>
        <taxon>Sordariomycetes</taxon>
        <taxon>Sordariomycetidae</taxon>
        <taxon>Sordariales</taxon>
        <taxon>Chaetomiaceae</taxon>
        <taxon>Canariomyces</taxon>
    </lineage>
</organism>
<comment type="caution">
    <text evidence="1">The sequence shown here is derived from an EMBL/GenBank/DDBJ whole genome shotgun (WGS) entry which is preliminary data.</text>
</comment>
<proteinExistence type="predicted"/>
<dbReference type="GeneID" id="89934438"/>
<dbReference type="AlphaFoldDB" id="A0AAN6TF63"/>
<sequence>MSAAEGRLVVRTQLLAPEVLSLISHANVGSCGDTQQAPMLERYLSESPTISAKLQVPVPHCSQGASQGVVYSTIISERKKKMAKRLDNWQTSWDQASKRGVAS</sequence>
<evidence type="ECO:0000313" key="2">
    <source>
        <dbReference type="Proteomes" id="UP001302812"/>
    </source>
</evidence>
<reference evidence="1" key="2">
    <citation type="submission" date="2023-05" db="EMBL/GenBank/DDBJ databases">
        <authorList>
            <consortium name="Lawrence Berkeley National Laboratory"/>
            <person name="Steindorff A."/>
            <person name="Hensen N."/>
            <person name="Bonometti L."/>
            <person name="Westerberg I."/>
            <person name="Brannstrom I.O."/>
            <person name="Guillou S."/>
            <person name="Cros-Aarteil S."/>
            <person name="Calhoun S."/>
            <person name="Haridas S."/>
            <person name="Kuo A."/>
            <person name="Mondo S."/>
            <person name="Pangilinan J."/>
            <person name="Riley R."/>
            <person name="Labutti K."/>
            <person name="Andreopoulos B."/>
            <person name="Lipzen A."/>
            <person name="Chen C."/>
            <person name="Yanf M."/>
            <person name="Daum C."/>
            <person name="Ng V."/>
            <person name="Clum A."/>
            <person name="Ohm R."/>
            <person name="Martin F."/>
            <person name="Silar P."/>
            <person name="Natvig D."/>
            <person name="Lalanne C."/>
            <person name="Gautier V."/>
            <person name="Ament-Velasquez S.L."/>
            <person name="Kruys A."/>
            <person name="Hutchinson M.I."/>
            <person name="Powell A.J."/>
            <person name="Barry K."/>
            <person name="Miller A.N."/>
            <person name="Grigoriev I.V."/>
            <person name="Debuchy R."/>
            <person name="Gladieux P."/>
            <person name="Thoren M.H."/>
            <person name="Johannesson H."/>
        </authorList>
    </citation>
    <scope>NUCLEOTIDE SEQUENCE</scope>
    <source>
        <strain evidence="1">CBS 508.74</strain>
    </source>
</reference>
<name>A0AAN6TF63_9PEZI</name>
<dbReference type="RefSeq" id="XP_064670924.1">
    <property type="nucleotide sequence ID" value="XM_064810313.1"/>
</dbReference>
<reference evidence="1" key="1">
    <citation type="journal article" date="2023" name="Mol. Phylogenet. Evol.">
        <title>Genome-scale phylogeny and comparative genomics of the fungal order Sordariales.</title>
        <authorList>
            <person name="Hensen N."/>
            <person name="Bonometti L."/>
            <person name="Westerberg I."/>
            <person name="Brannstrom I.O."/>
            <person name="Guillou S."/>
            <person name="Cros-Aarteil S."/>
            <person name="Calhoun S."/>
            <person name="Haridas S."/>
            <person name="Kuo A."/>
            <person name="Mondo S."/>
            <person name="Pangilinan J."/>
            <person name="Riley R."/>
            <person name="LaButti K."/>
            <person name="Andreopoulos B."/>
            <person name="Lipzen A."/>
            <person name="Chen C."/>
            <person name="Yan M."/>
            <person name="Daum C."/>
            <person name="Ng V."/>
            <person name="Clum A."/>
            <person name="Steindorff A."/>
            <person name="Ohm R.A."/>
            <person name="Martin F."/>
            <person name="Silar P."/>
            <person name="Natvig D.O."/>
            <person name="Lalanne C."/>
            <person name="Gautier V."/>
            <person name="Ament-Velasquez S.L."/>
            <person name="Kruys A."/>
            <person name="Hutchinson M.I."/>
            <person name="Powell A.J."/>
            <person name="Barry K."/>
            <person name="Miller A.N."/>
            <person name="Grigoriev I.V."/>
            <person name="Debuchy R."/>
            <person name="Gladieux P."/>
            <person name="Hiltunen Thoren M."/>
            <person name="Johannesson H."/>
        </authorList>
    </citation>
    <scope>NUCLEOTIDE SEQUENCE</scope>
    <source>
        <strain evidence="1">CBS 508.74</strain>
    </source>
</reference>
<keyword evidence="2" id="KW-1185">Reference proteome</keyword>